<feature type="domain" description="YdgH/BhsA/McbA-like" evidence="3">
    <location>
        <begin position="35"/>
        <end position="87"/>
    </location>
</feature>
<keyword evidence="1 2" id="KW-0732">Signal</keyword>
<keyword evidence="5" id="KW-1185">Reference proteome</keyword>
<feature type="chain" id="PRO_5008690916" description="YdgH/BhsA/McbA-like domain-containing protein" evidence="2">
    <location>
        <begin position="23"/>
        <end position="87"/>
    </location>
</feature>
<dbReference type="NCBIfam" id="NF033776">
    <property type="entry name" value="stress_YhcN"/>
    <property type="match status" value="1"/>
</dbReference>
<dbReference type="Gene3D" id="3.30.1660.10">
    <property type="entry name" value="Flavin-binding protein dodecin"/>
    <property type="match status" value="1"/>
</dbReference>
<gene>
    <name evidence="4" type="ORF">GA0061071_11844</name>
</gene>
<dbReference type="RefSeq" id="WP_061492975.1">
    <property type="nucleotide sequence ID" value="NZ_CP115659.1"/>
</dbReference>
<dbReference type="InterPro" id="IPR051096">
    <property type="entry name" value="BhsA/McbA_stress_biofilm_assoc"/>
</dbReference>
<dbReference type="SUPFAM" id="SSF159871">
    <property type="entry name" value="YdgH-like"/>
    <property type="match status" value="1"/>
</dbReference>
<dbReference type="PANTHER" id="PTHR34156">
    <property type="entry name" value="OUTER MEMBRANE PROTEIN-RELATED-RELATED"/>
    <property type="match status" value="1"/>
</dbReference>
<protein>
    <recommendedName>
        <fullName evidence="3">YdgH/BhsA/McbA-like domain-containing protein</fullName>
    </recommendedName>
</protein>
<dbReference type="PANTHER" id="PTHR34156:SF5">
    <property type="entry name" value="OUTER MEMBRANE PROTEIN"/>
    <property type="match status" value="1"/>
</dbReference>
<sequence length="87" mass="9162">MNIKSTVATLSLLSALSFGAFAADSINADQAQSRQSLGTVSVGAIASSPMDMRAELNKKAEAQGASAYRIIEARTGDQWHATAELYK</sequence>
<organism evidence="4 5">
    <name type="scientific">Kosakonia oryzendophytica</name>
    <dbReference type="NCBI Taxonomy" id="1005665"/>
    <lineage>
        <taxon>Bacteria</taxon>
        <taxon>Pseudomonadati</taxon>
        <taxon>Pseudomonadota</taxon>
        <taxon>Gammaproteobacteria</taxon>
        <taxon>Enterobacterales</taxon>
        <taxon>Enterobacteriaceae</taxon>
        <taxon>Kosakonia</taxon>
    </lineage>
</organism>
<evidence type="ECO:0000313" key="5">
    <source>
        <dbReference type="Proteomes" id="UP000198975"/>
    </source>
</evidence>
<dbReference type="Proteomes" id="UP000198975">
    <property type="component" value="Unassembled WGS sequence"/>
</dbReference>
<dbReference type="InterPro" id="IPR036275">
    <property type="entry name" value="YdgH-like_sf"/>
</dbReference>
<dbReference type="InterPro" id="IPR047775">
    <property type="entry name" value="Stress_YhcN-like"/>
</dbReference>
<proteinExistence type="predicted"/>
<accession>A0A1C4E6L8</accession>
<dbReference type="InterPro" id="IPR010854">
    <property type="entry name" value="YdgH/BhsA/McbA-like_dom"/>
</dbReference>
<evidence type="ECO:0000256" key="1">
    <source>
        <dbReference type="ARBA" id="ARBA00022729"/>
    </source>
</evidence>
<dbReference type="Pfam" id="PF07338">
    <property type="entry name" value="YdgH_BhsA-like"/>
    <property type="match status" value="1"/>
</dbReference>
<evidence type="ECO:0000313" key="4">
    <source>
        <dbReference type="EMBL" id="SCC39200.1"/>
    </source>
</evidence>
<dbReference type="AlphaFoldDB" id="A0A1C4E6L8"/>
<dbReference type="InterPro" id="IPR025543">
    <property type="entry name" value="Dodecin-like"/>
</dbReference>
<evidence type="ECO:0000259" key="3">
    <source>
        <dbReference type="Pfam" id="PF07338"/>
    </source>
</evidence>
<feature type="signal peptide" evidence="2">
    <location>
        <begin position="1"/>
        <end position="22"/>
    </location>
</feature>
<dbReference type="OrthoDB" id="6540189at2"/>
<dbReference type="EMBL" id="FMAY01000018">
    <property type="protein sequence ID" value="SCC39200.1"/>
    <property type="molecule type" value="Genomic_DNA"/>
</dbReference>
<reference evidence="5" key="1">
    <citation type="submission" date="2016-08" db="EMBL/GenBank/DDBJ databases">
        <authorList>
            <person name="Varghese N."/>
            <person name="Submissions Spin"/>
        </authorList>
    </citation>
    <scope>NUCLEOTIDE SEQUENCE [LARGE SCALE GENOMIC DNA]</scope>
    <source>
        <strain evidence="5">REICA_082</strain>
    </source>
</reference>
<evidence type="ECO:0000256" key="2">
    <source>
        <dbReference type="SAM" id="SignalP"/>
    </source>
</evidence>
<name>A0A1C4E6L8_9ENTR</name>